<evidence type="ECO:0000256" key="4">
    <source>
        <dbReference type="ARBA" id="ARBA00023002"/>
    </source>
</evidence>
<dbReference type="OrthoDB" id="420380at2759"/>
<proteinExistence type="predicted"/>
<dbReference type="Pfam" id="PF13640">
    <property type="entry name" value="2OG-FeII_Oxy_3"/>
    <property type="match status" value="1"/>
</dbReference>
<keyword evidence="6" id="KW-0812">Transmembrane</keyword>
<comment type="caution">
    <text evidence="8">The sequence shown here is derived from an EMBL/GenBank/DDBJ whole genome shotgun (WGS) entry which is preliminary data.</text>
</comment>
<evidence type="ECO:0000313" key="8">
    <source>
        <dbReference type="EMBL" id="RDW60303.1"/>
    </source>
</evidence>
<dbReference type="Gene3D" id="2.60.120.620">
    <property type="entry name" value="q2cbj1_9rhob like domain"/>
    <property type="match status" value="1"/>
</dbReference>
<accession>A0A3D8QER8</accession>
<evidence type="ECO:0000259" key="7">
    <source>
        <dbReference type="SMART" id="SM00702"/>
    </source>
</evidence>
<dbReference type="GO" id="GO:0005783">
    <property type="term" value="C:endoplasmic reticulum"/>
    <property type="evidence" value="ECO:0007669"/>
    <property type="project" value="TreeGrafter"/>
</dbReference>
<evidence type="ECO:0000256" key="2">
    <source>
        <dbReference type="ARBA" id="ARBA00022723"/>
    </source>
</evidence>
<dbReference type="InterPro" id="IPR006620">
    <property type="entry name" value="Pro_4_hyd_alph"/>
</dbReference>
<keyword evidence="6" id="KW-0472">Membrane</keyword>
<keyword evidence="9" id="KW-1185">Reference proteome</keyword>
<keyword evidence="6" id="KW-1133">Transmembrane helix</keyword>
<dbReference type="PANTHER" id="PTHR10869:SF242">
    <property type="entry name" value="PROLYL 4-HYDROXYLASE ALPHA SUBUNIT DOMAIN-CONTAINING PROTEIN"/>
    <property type="match status" value="1"/>
</dbReference>
<dbReference type="InterPro" id="IPR045054">
    <property type="entry name" value="P4HA-like"/>
</dbReference>
<dbReference type="GO" id="GO:0005506">
    <property type="term" value="F:iron ion binding"/>
    <property type="evidence" value="ECO:0007669"/>
    <property type="project" value="InterPro"/>
</dbReference>
<dbReference type="PANTHER" id="PTHR10869">
    <property type="entry name" value="PROLYL 4-HYDROXYLASE ALPHA SUBUNIT"/>
    <property type="match status" value="1"/>
</dbReference>
<dbReference type="InterPro" id="IPR044862">
    <property type="entry name" value="Pro_4_hyd_alph_FE2OG_OXY"/>
</dbReference>
<feature type="transmembrane region" description="Helical" evidence="6">
    <location>
        <begin position="5"/>
        <end position="23"/>
    </location>
</feature>
<evidence type="ECO:0000256" key="3">
    <source>
        <dbReference type="ARBA" id="ARBA00022964"/>
    </source>
</evidence>
<organism evidence="8 9">
    <name type="scientific">Coleophoma crateriformis</name>
    <dbReference type="NCBI Taxonomy" id="565419"/>
    <lineage>
        <taxon>Eukaryota</taxon>
        <taxon>Fungi</taxon>
        <taxon>Dikarya</taxon>
        <taxon>Ascomycota</taxon>
        <taxon>Pezizomycotina</taxon>
        <taxon>Leotiomycetes</taxon>
        <taxon>Helotiales</taxon>
        <taxon>Dermateaceae</taxon>
        <taxon>Coleophoma</taxon>
    </lineage>
</organism>
<dbReference type="GO" id="GO:0031418">
    <property type="term" value="F:L-ascorbic acid binding"/>
    <property type="evidence" value="ECO:0007669"/>
    <property type="project" value="InterPro"/>
</dbReference>
<evidence type="ECO:0000256" key="6">
    <source>
        <dbReference type="SAM" id="Phobius"/>
    </source>
</evidence>
<keyword evidence="3" id="KW-0223">Dioxygenase</keyword>
<keyword evidence="2" id="KW-0479">Metal-binding</keyword>
<dbReference type="Proteomes" id="UP000256328">
    <property type="component" value="Unassembled WGS sequence"/>
</dbReference>
<dbReference type="GO" id="GO:0004656">
    <property type="term" value="F:procollagen-proline 4-dioxygenase activity"/>
    <property type="evidence" value="ECO:0007669"/>
    <property type="project" value="TreeGrafter"/>
</dbReference>
<feature type="domain" description="Prolyl 4-hydroxylase alpha subunit" evidence="7">
    <location>
        <begin position="46"/>
        <end position="243"/>
    </location>
</feature>
<evidence type="ECO:0000313" key="9">
    <source>
        <dbReference type="Proteomes" id="UP000256328"/>
    </source>
</evidence>
<keyword evidence="4" id="KW-0560">Oxidoreductase</keyword>
<name>A0A3D8QER8_9HELO</name>
<comment type="cofactor">
    <cofactor evidence="1">
        <name>L-ascorbate</name>
        <dbReference type="ChEBI" id="CHEBI:38290"/>
    </cofactor>
</comment>
<sequence length="254" mass="28384">MAKIWMIVSSVVALVAALFYFKWEDDGTPACTSKAAMTTTVLLPDPLIVYIENFLTDDDVVKLKDLAKDRFEQSTLIENGVKVPSPIRTSSTAMLSDGEQITKCVAQRAARFQNLADTDSIEPIQATRYVKGQQYKPHLDLLWSDLSAQHHVDRNTTIFAILDDNCTDCGTQFPNIHVDLSATHQKWCEFMDCTKSVLTVKPKKGNAVFWKNLLDDGMADMRSVHSGLPLAEGSKMGLNIWTRNGGFPKELREL</sequence>
<keyword evidence="5" id="KW-0408">Iron</keyword>
<evidence type="ECO:0000256" key="5">
    <source>
        <dbReference type="ARBA" id="ARBA00023004"/>
    </source>
</evidence>
<dbReference type="SMART" id="SM00702">
    <property type="entry name" value="P4Hc"/>
    <property type="match status" value="1"/>
</dbReference>
<evidence type="ECO:0000256" key="1">
    <source>
        <dbReference type="ARBA" id="ARBA00001961"/>
    </source>
</evidence>
<dbReference type="EMBL" id="PDLN01000019">
    <property type="protein sequence ID" value="RDW60303.1"/>
    <property type="molecule type" value="Genomic_DNA"/>
</dbReference>
<protein>
    <recommendedName>
        <fullName evidence="7">Prolyl 4-hydroxylase alpha subunit domain-containing protein</fullName>
    </recommendedName>
</protein>
<reference evidence="8 9" key="1">
    <citation type="journal article" date="2018" name="IMA Fungus">
        <title>IMA Genome-F 9: Draft genome sequence of Annulohypoxylon stygium, Aspergillus mulundensis, Berkeleyomyces basicola (syn. Thielaviopsis basicola), Ceratocystis smalleyi, two Cercospora beticola strains, Coleophoma cylindrospora, Fusarium fracticaudum, Phialophora cf. hyalina, and Morchella septimelata.</title>
        <authorList>
            <person name="Wingfield B.D."/>
            <person name="Bills G.F."/>
            <person name="Dong Y."/>
            <person name="Huang W."/>
            <person name="Nel W.J."/>
            <person name="Swalarsk-Parry B.S."/>
            <person name="Vaghefi N."/>
            <person name="Wilken P.M."/>
            <person name="An Z."/>
            <person name="de Beer Z.W."/>
            <person name="De Vos L."/>
            <person name="Chen L."/>
            <person name="Duong T.A."/>
            <person name="Gao Y."/>
            <person name="Hammerbacher A."/>
            <person name="Kikkert J.R."/>
            <person name="Li Y."/>
            <person name="Li H."/>
            <person name="Li K."/>
            <person name="Li Q."/>
            <person name="Liu X."/>
            <person name="Ma X."/>
            <person name="Naidoo K."/>
            <person name="Pethybridge S.J."/>
            <person name="Sun J."/>
            <person name="Steenkamp E.T."/>
            <person name="van der Nest M.A."/>
            <person name="van Wyk S."/>
            <person name="Wingfield M.J."/>
            <person name="Xiong C."/>
            <person name="Yue Q."/>
            <person name="Zhang X."/>
        </authorList>
    </citation>
    <scope>NUCLEOTIDE SEQUENCE [LARGE SCALE GENOMIC DNA]</scope>
    <source>
        <strain evidence="8 9">BP5796</strain>
    </source>
</reference>
<dbReference type="AlphaFoldDB" id="A0A3D8QER8"/>
<gene>
    <name evidence="8" type="ORF">BP5796_11909</name>
</gene>